<evidence type="ECO:0000313" key="1">
    <source>
        <dbReference type="EMBL" id="QJA90056.1"/>
    </source>
</evidence>
<proteinExistence type="predicted"/>
<gene>
    <name evidence="1" type="ORF">MM415B02453_0007</name>
</gene>
<organism evidence="1">
    <name type="scientific">viral metagenome</name>
    <dbReference type="NCBI Taxonomy" id="1070528"/>
    <lineage>
        <taxon>unclassified sequences</taxon>
        <taxon>metagenomes</taxon>
        <taxon>organismal metagenomes</taxon>
    </lineage>
</organism>
<protein>
    <submittedName>
        <fullName evidence="1">Uncharacterized protein</fullName>
    </submittedName>
</protein>
<reference evidence="1" key="1">
    <citation type="submission" date="2020-03" db="EMBL/GenBank/DDBJ databases">
        <title>The deep terrestrial virosphere.</title>
        <authorList>
            <person name="Holmfeldt K."/>
            <person name="Nilsson E."/>
            <person name="Simone D."/>
            <person name="Lopez-Fernandez M."/>
            <person name="Wu X."/>
            <person name="de Brujin I."/>
            <person name="Lundin D."/>
            <person name="Andersson A."/>
            <person name="Bertilsson S."/>
            <person name="Dopson M."/>
        </authorList>
    </citation>
    <scope>NUCLEOTIDE SEQUENCE</scope>
    <source>
        <strain evidence="1">MM415B02453</strain>
    </source>
</reference>
<name>A0A6M3L5Q2_9ZZZZ</name>
<dbReference type="EMBL" id="MT142888">
    <property type="protein sequence ID" value="QJA90056.1"/>
    <property type="molecule type" value="Genomic_DNA"/>
</dbReference>
<dbReference type="AlphaFoldDB" id="A0A6M3L5Q2"/>
<sequence length="197" mass="22362">MALESVEFFGAVDRKDRKAGEKIVSEYPAFYFTTQIDELQERIESSERALKSGAINPAAIPELKASIQRDTQRLNEINKSHVKLTGKDKDDAAKLYEHLGKEIQDSMFSRSEMMKGLADPHDELKRRTTPFIPVGKYGDVFKNMGITPEKGKVSRTQAAKVYKIIGKVLGENTNTEYLRKDYKTGTFRPDIPLEQMI</sequence>
<accession>A0A6M3L5Q2</accession>